<evidence type="ECO:0000256" key="1">
    <source>
        <dbReference type="SAM" id="MobiDB-lite"/>
    </source>
</evidence>
<organism evidence="2 3">
    <name type="scientific">Eragrostis curvula</name>
    <name type="common">weeping love grass</name>
    <dbReference type="NCBI Taxonomy" id="38414"/>
    <lineage>
        <taxon>Eukaryota</taxon>
        <taxon>Viridiplantae</taxon>
        <taxon>Streptophyta</taxon>
        <taxon>Embryophyta</taxon>
        <taxon>Tracheophyta</taxon>
        <taxon>Spermatophyta</taxon>
        <taxon>Magnoliopsida</taxon>
        <taxon>Liliopsida</taxon>
        <taxon>Poales</taxon>
        <taxon>Poaceae</taxon>
        <taxon>PACMAD clade</taxon>
        <taxon>Chloridoideae</taxon>
        <taxon>Eragrostideae</taxon>
        <taxon>Eragrostidinae</taxon>
        <taxon>Eragrostis</taxon>
    </lineage>
</organism>
<proteinExistence type="predicted"/>
<reference evidence="2 3" key="1">
    <citation type="journal article" date="2019" name="Sci. Rep.">
        <title>A high-quality genome of Eragrostis curvula grass provides insights into Poaceae evolution and supports new strategies to enhance forage quality.</title>
        <authorList>
            <person name="Carballo J."/>
            <person name="Santos B.A.C.M."/>
            <person name="Zappacosta D."/>
            <person name="Garbus I."/>
            <person name="Selva J.P."/>
            <person name="Gallo C.A."/>
            <person name="Diaz A."/>
            <person name="Albertini E."/>
            <person name="Caccamo M."/>
            <person name="Echenique V."/>
        </authorList>
    </citation>
    <scope>NUCLEOTIDE SEQUENCE [LARGE SCALE GENOMIC DNA]</scope>
    <source>
        <strain evidence="3">cv. Victoria</strain>
        <tissue evidence="2">Leaf</tissue>
    </source>
</reference>
<evidence type="ECO:0000313" key="2">
    <source>
        <dbReference type="EMBL" id="TVU11157.1"/>
    </source>
</evidence>
<dbReference type="EMBL" id="RWGY01000039">
    <property type="protein sequence ID" value="TVU11157.1"/>
    <property type="molecule type" value="Genomic_DNA"/>
</dbReference>
<dbReference type="AlphaFoldDB" id="A0A5J9TIY6"/>
<feature type="compositionally biased region" description="Polar residues" evidence="1">
    <location>
        <begin position="15"/>
        <end position="33"/>
    </location>
</feature>
<evidence type="ECO:0000313" key="3">
    <source>
        <dbReference type="Proteomes" id="UP000324897"/>
    </source>
</evidence>
<feature type="region of interest" description="Disordered" evidence="1">
    <location>
        <begin position="1"/>
        <end position="33"/>
    </location>
</feature>
<gene>
    <name evidence="2" type="ORF">EJB05_44724</name>
</gene>
<protein>
    <submittedName>
        <fullName evidence="2">Uncharacterized protein</fullName>
    </submittedName>
</protein>
<dbReference type="Proteomes" id="UP000324897">
    <property type="component" value="Chromosome 3"/>
</dbReference>
<sequence>LRTNPSQEGEDDQDLISSSHSSTKVADPSVQSGNTSIAYKGPLTRAHAQEFQTKVKLFLSTLNYEINENNLLPNGCTLLVLSFDGLTSLEDEERVAGWNLCLTAHVHDDGIMREEREAGSRCQDAHPPRGATYFSCSTRTQGDRGVQDMDVTSRFGFISVQPDIRGRKIP</sequence>
<accession>A0A5J9TIY6</accession>
<feature type="non-terminal residue" evidence="2">
    <location>
        <position position="1"/>
    </location>
</feature>
<feature type="non-terminal residue" evidence="2">
    <location>
        <position position="170"/>
    </location>
</feature>
<comment type="caution">
    <text evidence="2">The sequence shown here is derived from an EMBL/GenBank/DDBJ whole genome shotgun (WGS) entry which is preliminary data.</text>
</comment>
<keyword evidence="3" id="KW-1185">Reference proteome</keyword>
<name>A0A5J9TIY6_9POAL</name>